<reference evidence="1" key="1">
    <citation type="submission" date="2022-07" db="EMBL/GenBank/DDBJ databases">
        <title>Phylogenomic reconstructions and comparative analyses of Kickxellomycotina fungi.</title>
        <authorList>
            <person name="Reynolds N.K."/>
            <person name="Stajich J.E."/>
            <person name="Barry K."/>
            <person name="Grigoriev I.V."/>
            <person name="Crous P."/>
            <person name="Smith M.E."/>
        </authorList>
    </citation>
    <scope>NUCLEOTIDE SEQUENCE</scope>
    <source>
        <strain evidence="1">CBS 109366</strain>
    </source>
</reference>
<dbReference type="Proteomes" id="UP001140234">
    <property type="component" value="Unassembled WGS sequence"/>
</dbReference>
<name>A0ACC1JK30_9FUNG</name>
<evidence type="ECO:0000313" key="2">
    <source>
        <dbReference type="Proteomes" id="UP001140234"/>
    </source>
</evidence>
<comment type="caution">
    <text evidence="1">The sequence shown here is derived from an EMBL/GenBank/DDBJ whole genome shotgun (WGS) entry which is preliminary data.</text>
</comment>
<accession>A0ACC1JK30</accession>
<organism evidence="1 2">
    <name type="scientific">Coemansia nantahalensis</name>
    <dbReference type="NCBI Taxonomy" id="2789366"/>
    <lineage>
        <taxon>Eukaryota</taxon>
        <taxon>Fungi</taxon>
        <taxon>Fungi incertae sedis</taxon>
        <taxon>Zoopagomycota</taxon>
        <taxon>Kickxellomycotina</taxon>
        <taxon>Kickxellomycetes</taxon>
        <taxon>Kickxellales</taxon>
        <taxon>Kickxellaceae</taxon>
        <taxon>Coemansia</taxon>
    </lineage>
</organism>
<protein>
    <submittedName>
        <fullName evidence="1">Uncharacterized protein</fullName>
    </submittedName>
</protein>
<sequence length="136" mass="14705">MASLSNAPPTRVYVESARHPGCESPDITDRTLLCQAVFGAEHRVIRICAPNGSGSTLNLELLGNFANVLTSGDMLLSAGTPCCARLRKDQPLPPFDCATARGLRMHFFRGSLLTRAAPELVAEHFARHPVIHLDLS</sequence>
<proteinExistence type="predicted"/>
<keyword evidence="2" id="KW-1185">Reference proteome</keyword>
<feature type="non-terminal residue" evidence="1">
    <location>
        <position position="136"/>
    </location>
</feature>
<dbReference type="EMBL" id="JANBUJ010003610">
    <property type="protein sequence ID" value="KAJ2760049.1"/>
    <property type="molecule type" value="Genomic_DNA"/>
</dbReference>
<evidence type="ECO:0000313" key="1">
    <source>
        <dbReference type="EMBL" id="KAJ2760049.1"/>
    </source>
</evidence>
<gene>
    <name evidence="1" type="ORF">IWQ57_006400</name>
</gene>